<dbReference type="RefSeq" id="WP_106358060.1">
    <property type="nucleotide sequence ID" value="NZ_PVTP01000007.1"/>
</dbReference>
<dbReference type="PANTHER" id="PTHR39324">
    <property type="entry name" value="CALCIUM DODECIN"/>
    <property type="match status" value="1"/>
</dbReference>
<protein>
    <recommendedName>
        <fullName evidence="3">Dodecin domain-containing protein</fullName>
    </recommendedName>
</protein>
<dbReference type="SUPFAM" id="SSF89807">
    <property type="entry name" value="Dodecin-like"/>
    <property type="match status" value="1"/>
</dbReference>
<dbReference type="Gene3D" id="3.30.1660.10">
    <property type="entry name" value="Flavin-binding protein dodecin"/>
    <property type="match status" value="1"/>
</dbReference>
<dbReference type="OrthoDB" id="9805449at2"/>
<comment type="caution">
    <text evidence="1">The sequence shown here is derived from an EMBL/GenBank/DDBJ whole genome shotgun (WGS) entry which is preliminary data.</text>
</comment>
<dbReference type="AlphaFoldDB" id="A0A2T0VY48"/>
<keyword evidence="2" id="KW-1185">Reference proteome</keyword>
<proteinExistence type="predicted"/>
<name>A0A2T0VY48_9RHOB</name>
<sequence>MSIAKVTEVISSSSKSFDDAVENGIKRASKTLKGITGAWVADQKVTVSDGEIQEYRVVLKITFVLDD</sequence>
<gene>
    <name evidence="1" type="ORF">CLV80_10764</name>
</gene>
<dbReference type="EMBL" id="PVTP01000007">
    <property type="protein sequence ID" value="PRY76887.1"/>
    <property type="molecule type" value="Genomic_DNA"/>
</dbReference>
<organism evidence="1 2">
    <name type="scientific">Yoonia maritima</name>
    <dbReference type="NCBI Taxonomy" id="1435347"/>
    <lineage>
        <taxon>Bacteria</taxon>
        <taxon>Pseudomonadati</taxon>
        <taxon>Pseudomonadota</taxon>
        <taxon>Alphaproteobacteria</taxon>
        <taxon>Rhodobacterales</taxon>
        <taxon>Paracoccaceae</taxon>
        <taxon>Yoonia</taxon>
    </lineage>
</organism>
<dbReference type="Pfam" id="PF07311">
    <property type="entry name" value="Dodecin"/>
    <property type="match status" value="1"/>
</dbReference>
<dbReference type="InterPro" id="IPR025543">
    <property type="entry name" value="Dodecin-like"/>
</dbReference>
<dbReference type="InterPro" id="IPR009923">
    <property type="entry name" value="Dodecin"/>
</dbReference>
<dbReference type="PANTHER" id="PTHR39324:SF1">
    <property type="entry name" value="CALCIUM DODECIN"/>
    <property type="match status" value="1"/>
</dbReference>
<evidence type="ECO:0000313" key="2">
    <source>
        <dbReference type="Proteomes" id="UP000238007"/>
    </source>
</evidence>
<accession>A0A2T0VY48</accession>
<evidence type="ECO:0000313" key="1">
    <source>
        <dbReference type="EMBL" id="PRY76887.1"/>
    </source>
</evidence>
<evidence type="ECO:0008006" key="3">
    <source>
        <dbReference type="Google" id="ProtNLM"/>
    </source>
</evidence>
<dbReference type="Proteomes" id="UP000238007">
    <property type="component" value="Unassembled WGS sequence"/>
</dbReference>
<dbReference type="InterPro" id="IPR036694">
    <property type="entry name" value="Dodecin-like_sf"/>
</dbReference>
<reference evidence="1 2" key="1">
    <citation type="submission" date="2018-03" db="EMBL/GenBank/DDBJ databases">
        <title>Genomic Encyclopedia of Archaeal and Bacterial Type Strains, Phase II (KMG-II): from individual species to whole genera.</title>
        <authorList>
            <person name="Goeker M."/>
        </authorList>
    </citation>
    <scope>NUCLEOTIDE SEQUENCE [LARGE SCALE GENOMIC DNA]</scope>
    <source>
        <strain evidence="1 2">DSM 101533</strain>
    </source>
</reference>